<dbReference type="EMBL" id="WHPF01000006">
    <property type="protein sequence ID" value="NNV55668.1"/>
    <property type="molecule type" value="Genomic_DNA"/>
</dbReference>
<gene>
    <name evidence="2" type="ORF">GD597_09370</name>
</gene>
<name>A0A8J8JT97_9BACT</name>
<accession>A0A8J8JT97</accession>
<comment type="caution">
    <text evidence="2">The sequence shown here is derived from an EMBL/GenBank/DDBJ whole genome shotgun (WGS) entry which is preliminary data.</text>
</comment>
<dbReference type="SUPFAM" id="SSF55729">
    <property type="entry name" value="Acyl-CoA N-acyltransferases (Nat)"/>
    <property type="match status" value="1"/>
</dbReference>
<dbReference type="GO" id="GO:0016747">
    <property type="term" value="F:acyltransferase activity, transferring groups other than amino-acyl groups"/>
    <property type="evidence" value="ECO:0007669"/>
    <property type="project" value="InterPro"/>
</dbReference>
<proteinExistence type="predicted"/>
<evidence type="ECO:0000259" key="1">
    <source>
        <dbReference type="PROSITE" id="PS51186"/>
    </source>
</evidence>
<feature type="domain" description="N-acetyltransferase" evidence="1">
    <location>
        <begin position="35"/>
        <end position="169"/>
    </location>
</feature>
<evidence type="ECO:0000313" key="2">
    <source>
        <dbReference type="EMBL" id="NNV55668.1"/>
    </source>
</evidence>
<dbReference type="PANTHER" id="PTHR43792:SF13">
    <property type="entry name" value="ACETYLTRANSFERASE"/>
    <property type="match status" value="1"/>
</dbReference>
<keyword evidence="3" id="KW-1185">Reference proteome</keyword>
<sequence length="169" mass="18979">MLATKRLHIFPLETYPLLDYLLAENIYESSMGYTENNRVVSADLKDMIEGFTIPKMQQATADNFVYYTIWPVVEKASNTIVAELGFKGEPTASGMVEIGYGTMPAYEGKGIMTEAVSAMVQWCKQQPVIQLLMARTEKDNTASARILQKNGFVLYGVVEDDLLEWHLPV</sequence>
<protein>
    <submittedName>
        <fullName evidence="2">GNAT family N-acetyltransferase</fullName>
    </submittedName>
</protein>
<dbReference type="Gene3D" id="3.40.630.30">
    <property type="match status" value="1"/>
</dbReference>
<dbReference type="Pfam" id="PF13302">
    <property type="entry name" value="Acetyltransf_3"/>
    <property type="match status" value="1"/>
</dbReference>
<reference evidence="2" key="1">
    <citation type="submission" date="2019-10" db="EMBL/GenBank/DDBJ databases">
        <title>Draft genome sequence of Panacibacter sp. KCS-6.</title>
        <authorList>
            <person name="Yim K.J."/>
        </authorList>
    </citation>
    <scope>NUCLEOTIDE SEQUENCE</scope>
    <source>
        <strain evidence="2">KCS-6</strain>
    </source>
</reference>
<dbReference type="PANTHER" id="PTHR43792">
    <property type="entry name" value="GNAT FAMILY, PUTATIVE (AFU_ORTHOLOGUE AFUA_3G00765)-RELATED-RELATED"/>
    <property type="match status" value="1"/>
</dbReference>
<dbReference type="RefSeq" id="WP_171607601.1">
    <property type="nucleotide sequence ID" value="NZ_WHPF01000006.1"/>
</dbReference>
<dbReference type="PROSITE" id="PS51186">
    <property type="entry name" value="GNAT"/>
    <property type="match status" value="1"/>
</dbReference>
<dbReference type="InterPro" id="IPR051531">
    <property type="entry name" value="N-acetyltransferase"/>
</dbReference>
<evidence type="ECO:0000313" key="3">
    <source>
        <dbReference type="Proteomes" id="UP000598971"/>
    </source>
</evidence>
<dbReference type="InterPro" id="IPR000182">
    <property type="entry name" value="GNAT_dom"/>
</dbReference>
<organism evidence="2 3">
    <name type="scientific">Limnovirga soli</name>
    <dbReference type="NCBI Taxonomy" id="2656915"/>
    <lineage>
        <taxon>Bacteria</taxon>
        <taxon>Pseudomonadati</taxon>
        <taxon>Bacteroidota</taxon>
        <taxon>Chitinophagia</taxon>
        <taxon>Chitinophagales</taxon>
        <taxon>Chitinophagaceae</taxon>
        <taxon>Limnovirga</taxon>
    </lineage>
</organism>
<dbReference type="Proteomes" id="UP000598971">
    <property type="component" value="Unassembled WGS sequence"/>
</dbReference>
<dbReference type="InterPro" id="IPR016181">
    <property type="entry name" value="Acyl_CoA_acyltransferase"/>
</dbReference>
<dbReference type="AlphaFoldDB" id="A0A8J8JT97"/>